<accession>A0A368NH69</accession>
<evidence type="ECO:0000256" key="3">
    <source>
        <dbReference type="PIRSR" id="PIRSR001238-2"/>
    </source>
</evidence>
<comment type="similarity">
    <text evidence="1">Belongs to the peptidase M38 family.</text>
</comment>
<keyword evidence="1" id="KW-0645">Protease</keyword>
<dbReference type="Pfam" id="PF01979">
    <property type="entry name" value="Amidohydro_1"/>
    <property type="match status" value="1"/>
</dbReference>
<evidence type="ECO:0000313" key="7">
    <source>
        <dbReference type="Proteomes" id="UP000252558"/>
    </source>
</evidence>
<keyword evidence="1 4" id="KW-0479">Metal-binding</keyword>
<sequence length="389" mass="41296">MLTLIKQAELFTPTPLGTKDLLMGGGKIVAIEDEIKISSNLAVNIIDGSGFILTPGFVDSLVHITGGGGEGGFTTRTQEMALTEATTAGVTTIVGALGTDAITRTLPNLLAKVNELNQLGISAYCYTGSYQFPVKTLLTTVQEDILLLSNVIGVGEVAIADHRASHITCQELIRLASEARVGGMLAGKSGIVSIHLGDALEGLELLQQAVSQSNIPASQFYPTHINRSEHLFQQGLAWAKQGGFIDFTTSTTAQILAAGEVSAAQALARALQADVPLRQITFSSDGNASLPLFDEKGHLVDLQQAQVCSLHRSFCEAINEHGVAIGDALSCVTQNPADILHLWHKGRIAVDLDADLVLMDKQSLQISDVWAQGQRMVEQGKAMVTGNFE</sequence>
<feature type="binding site" evidence="4">
    <location>
        <position position="63"/>
    </location>
    <ligand>
        <name>Zn(2+)</name>
        <dbReference type="ChEBI" id="CHEBI:29105"/>
        <label>1</label>
        <note>catalytic</note>
    </ligand>
</feature>
<dbReference type="Gene3D" id="3.20.20.140">
    <property type="entry name" value="Metal-dependent hydrolases"/>
    <property type="match status" value="1"/>
</dbReference>
<organism evidence="6 7">
    <name type="scientific">Corallincola holothuriorum</name>
    <dbReference type="NCBI Taxonomy" id="2282215"/>
    <lineage>
        <taxon>Bacteria</taxon>
        <taxon>Pseudomonadati</taxon>
        <taxon>Pseudomonadota</taxon>
        <taxon>Gammaproteobacteria</taxon>
        <taxon>Alteromonadales</taxon>
        <taxon>Psychromonadaceae</taxon>
        <taxon>Corallincola</taxon>
    </lineage>
</organism>
<dbReference type="GO" id="GO:0006508">
    <property type="term" value="P:proteolysis"/>
    <property type="evidence" value="ECO:0007669"/>
    <property type="project" value="UniProtKB-KW"/>
</dbReference>
<proteinExistence type="inferred from homology"/>
<feature type="binding site" evidence="3">
    <location>
        <position position="163"/>
    </location>
    <ligand>
        <name>substrate</name>
    </ligand>
</feature>
<dbReference type="AlphaFoldDB" id="A0A368NH69"/>
<reference evidence="6 7" key="1">
    <citation type="submission" date="2018-07" db="EMBL/GenBank/DDBJ databases">
        <title>Corallincola holothuriorum sp. nov., a new facultative anaerobe isolated from sea cucumber Apostichopus japonicus.</title>
        <authorList>
            <person name="Xia H."/>
        </authorList>
    </citation>
    <scope>NUCLEOTIDE SEQUENCE [LARGE SCALE GENOMIC DNA]</scope>
    <source>
        <strain evidence="6 7">C4</strain>
    </source>
</reference>
<dbReference type="PIRSF" id="PIRSF001238">
    <property type="entry name" value="IadA"/>
    <property type="match status" value="1"/>
</dbReference>
<feature type="domain" description="Amidohydrolase-related" evidence="5">
    <location>
        <begin position="52"/>
        <end position="374"/>
    </location>
</feature>
<keyword evidence="1" id="KW-0482">Metalloprotease</keyword>
<dbReference type="SUPFAM" id="SSF51338">
    <property type="entry name" value="Composite domain of metallo-dependent hydrolases"/>
    <property type="match status" value="1"/>
</dbReference>
<feature type="binding site" evidence="3">
    <location>
        <position position="130"/>
    </location>
    <ligand>
        <name>substrate</name>
    </ligand>
</feature>
<dbReference type="InterPro" id="IPR010229">
    <property type="entry name" value="Pept_M38_dipep"/>
</dbReference>
<feature type="binding site" evidence="3">
    <location>
        <position position="227"/>
    </location>
    <ligand>
        <name>substrate</name>
    </ligand>
</feature>
<dbReference type="SUPFAM" id="SSF51556">
    <property type="entry name" value="Metallo-dependent hydrolases"/>
    <property type="match status" value="1"/>
</dbReference>
<dbReference type="GO" id="GO:0008798">
    <property type="term" value="F:beta-aspartyl-peptidase activity"/>
    <property type="evidence" value="ECO:0007669"/>
    <property type="project" value="InterPro"/>
</dbReference>
<evidence type="ECO:0000256" key="2">
    <source>
        <dbReference type="PIRSR" id="PIRSR001238-1"/>
    </source>
</evidence>
<comment type="cofactor">
    <cofactor evidence="1 4">
        <name>Zn(2+)</name>
        <dbReference type="ChEBI" id="CHEBI:29105"/>
    </cofactor>
    <text evidence="1 4">Binds 2 Zn(2+) ions per subunit.</text>
</comment>
<dbReference type="InterPro" id="IPR011059">
    <property type="entry name" value="Metal-dep_hydrolase_composite"/>
</dbReference>
<feature type="binding site" evidence="4">
    <location>
        <position position="195"/>
    </location>
    <ligand>
        <name>Zn(2+)</name>
        <dbReference type="ChEBI" id="CHEBI:29105"/>
        <label>2</label>
        <note>catalytic</note>
    </ligand>
</feature>
<dbReference type="Proteomes" id="UP000252558">
    <property type="component" value="Unassembled WGS sequence"/>
</dbReference>
<evidence type="ECO:0000313" key="6">
    <source>
        <dbReference type="EMBL" id="RCU49912.1"/>
    </source>
</evidence>
<dbReference type="OrthoDB" id="9776455at2"/>
<comment type="subcellular location">
    <subcellularLocation>
        <location evidence="1">Cytoplasm</location>
    </subcellularLocation>
</comment>
<dbReference type="PANTHER" id="PTHR11647">
    <property type="entry name" value="HYDRANTOINASE/DIHYDROPYRIMIDINASE FAMILY MEMBER"/>
    <property type="match status" value="1"/>
</dbReference>
<dbReference type="GO" id="GO:0005737">
    <property type="term" value="C:cytoplasm"/>
    <property type="evidence" value="ECO:0007669"/>
    <property type="project" value="UniProtKB-SubCell"/>
</dbReference>
<dbReference type="GO" id="GO:0016810">
    <property type="term" value="F:hydrolase activity, acting on carbon-nitrogen (but not peptide) bonds"/>
    <property type="evidence" value="ECO:0007669"/>
    <property type="project" value="InterPro"/>
</dbReference>
<evidence type="ECO:0000259" key="5">
    <source>
        <dbReference type="Pfam" id="PF01979"/>
    </source>
</evidence>
<comment type="PTM">
    <text evidence="1">Carboxylation allows a single lysine to coordinate two zinc ions.</text>
</comment>
<gene>
    <name evidence="6" type="ORF">DU002_09800</name>
</gene>
<dbReference type="InterPro" id="IPR006680">
    <property type="entry name" value="Amidohydro-rel"/>
</dbReference>
<protein>
    <recommendedName>
        <fullName evidence="1">Isoaspartyl dipeptidase</fullName>
        <ecNumber evidence="1">3.4.19.-</ecNumber>
    </recommendedName>
</protein>
<feature type="binding site" evidence="4">
    <location>
        <position position="285"/>
    </location>
    <ligand>
        <name>Zn(2+)</name>
        <dbReference type="ChEBI" id="CHEBI:29105"/>
        <label>1</label>
        <note>catalytic</note>
    </ligand>
</feature>
<dbReference type="EC" id="3.4.19.-" evidence="1"/>
<dbReference type="InterPro" id="IPR050378">
    <property type="entry name" value="Metallo-dep_Hydrolases_sf"/>
</dbReference>
<dbReference type="GO" id="GO:0046872">
    <property type="term" value="F:metal ion binding"/>
    <property type="evidence" value="ECO:0007669"/>
    <property type="project" value="UniProtKB-KW"/>
</dbReference>
<keyword evidence="1 6" id="KW-0378">Hydrolase</keyword>
<feature type="active site" description="Proton acceptor" evidence="2">
    <location>
        <position position="285"/>
    </location>
</feature>
<name>A0A368NH69_9GAMM</name>
<feature type="binding site" evidence="4">
    <location>
        <position position="224"/>
    </location>
    <ligand>
        <name>Zn(2+)</name>
        <dbReference type="ChEBI" id="CHEBI:29105"/>
        <label>2</label>
        <note>catalytic</note>
    </ligand>
</feature>
<dbReference type="PANTHER" id="PTHR11647:SF1">
    <property type="entry name" value="COLLAPSIN RESPONSE MEDIATOR PROTEIN"/>
    <property type="match status" value="1"/>
</dbReference>
<dbReference type="EMBL" id="QPID01000005">
    <property type="protein sequence ID" value="RCU49912.1"/>
    <property type="molecule type" value="Genomic_DNA"/>
</dbReference>
<feature type="binding site" evidence="3">
    <location>
        <position position="289"/>
    </location>
    <ligand>
        <name>substrate</name>
    </ligand>
</feature>
<dbReference type="NCBIfam" id="TIGR01975">
    <property type="entry name" value="isoAsp_dipep"/>
    <property type="match status" value="1"/>
</dbReference>
<comment type="function">
    <text evidence="1">Catalyzes the hydrolytic cleavage of a subset of L-isoaspartyl (L-beta-aspartyl) dipeptides. Used to degrade proteins damaged by L-isoaspartyl residues formation.</text>
</comment>
<keyword evidence="7" id="KW-1185">Reference proteome</keyword>
<dbReference type="InterPro" id="IPR032466">
    <property type="entry name" value="Metal_Hydrolase"/>
</dbReference>
<dbReference type="Gene3D" id="2.30.40.10">
    <property type="entry name" value="Urease, subunit C, domain 1"/>
    <property type="match status" value="1"/>
</dbReference>
<evidence type="ECO:0000256" key="4">
    <source>
        <dbReference type="PIRSR" id="PIRSR001238-3"/>
    </source>
</evidence>
<comment type="caution">
    <text evidence="6">The sequence shown here is derived from an EMBL/GenBank/DDBJ whole genome shotgun (WGS) entry which is preliminary data.</text>
</comment>
<feature type="binding site" evidence="3">
    <location>
        <begin position="68"/>
        <end position="70"/>
    </location>
    <ligand>
        <name>substrate</name>
    </ligand>
</feature>
<feature type="binding site" evidence="3">
    <location>
        <position position="99"/>
    </location>
    <ligand>
        <name>substrate</name>
    </ligand>
</feature>
<dbReference type="RefSeq" id="WP_114338199.1">
    <property type="nucleotide sequence ID" value="NZ_QPID01000005.1"/>
</dbReference>
<evidence type="ECO:0000256" key="1">
    <source>
        <dbReference type="PIRNR" id="PIRNR001238"/>
    </source>
</evidence>
<keyword evidence="1 4" id="KW-0862">Zinc</keyword>
<dbReference type="GO" id="GO:0008237">
    <property type="term" value="F:metallopeptidase activity"/>
    <property type="evidence" value="ECO:0007669"/>
    <property type="project" value="UniProtKB-KW"/>
</dbReference>